<evidence type="ECO:0000256" key="1">
    <source>
        <dbReference type="SAM" id="Phobius"/>
    </source>
</evidence>
<keyword evidence="1" id="KW-0812">Transmembrane</keyword>
<dbReference type="OrthoDB" id="1916120at2759"/>
<accession>A0A6I9R0J1</accession>
<dbReference type="InParanoid" id="A0A6I9R0J1"/>
<dbReference type="PANTHER" id="PTHR35278:SF4">
    <property type="entry name" value="TRANSMEMBRANE PROTEIN"/>
    <property type="match status" value="1"/>
</dbReference>
<name>A0A6I9R0J1_ELAGV</name>
<keyword evidence="1" id="KW-0472">Membrane</keyword>
<dbReference type="KEGG" id="egu:105042789"/>
<dbReference type="GeneID" id="105042789"/>
<sequence>MGSVISKAANGIGSALGNAFVAPVRTVFGASCEGICSGTWDIVCFIEHLCISSLVKLFMVSVLTYIILLFIYLLFQVGIIQCIGRSLCKMTWAACETYWTALEEITCFLWHKLKNTKRVYRRRFEDMEEGYSSSSDDDSFVENYGRIKFTRKQRSVRERRKDHLRRSLYPIRQSSKLRRYRSGSHHHVKLKTREVSVHVKGSGRIGNSRQLHLTNMSHYNGKKLFKR</sequence>
<proteinExistence type="predicted"/>
<dbReference type="PANTHER" id="PTHR35278">
    <property type="entry name" value="TRANSMEMBRANE PROTEIN-RELATED"/>
    <property type="match status" value="1"/>
</dbReference>
<reference evidence="3" key="1">
    <citation type="submission" date="2025-08" db="UniProtKB">
        <authorList>
            <consortium name="RefSeq"/>
        </authorList>
    </citation>
    <scope>IDENTIFICATION</scope>
</reference>
<protein>
    <submittedName>
        <fullName evidence="3">Uncharacterized protein LOC105042789</fullName>
    </submittedName>
</protein>
<evidence type="ECO:0000313" key="3">
    <source>
        <dbReference type="RefSeq" id="XP_010918411.1"/>
    </source>
</evidence>
<organism evidence="2 3">
    <name type="scientific">Elaeis guineensis var. tenera</name>
    <name type="common">Oil palm</name>
    <dbReference type="NCBI Taxonomy" id="51953"/>
    <lineage>
        <taxon>Eukaryota</taxon>
        <taxon>Viridiplantae</taxon>
        <taxon>Streptophyta</taxon>
        <taxon>Embryophyta</taxon>
        <taxon>Tracheophyta</taxon>
        <taxon>Spermatophyta</taxon>
        <taxon>Magnoliopsida</taxon>
        <taxon>Liliopsida</taxon>
        <taxon>Arecaceae</taxon>
        <taxon>Arecoideae</taxon>
        <taxon>Cocoseae</taxon>
        <taxon>Elaeidinae</taxon>
        <taxon>Elaeis</taxon>
    </lineage>
</organism>
<keyword evidence="2" id="KW-1185">Reference proteome</keyword>
<dbReference type="Proteomes" id="UP000504607">
    <property type="component" value="Chromosome 4"/>
</dbReference>
<dbReference type="AlphaFoldDB" id="A0A6I9R0J1"/>
<gene>
    <name evidence="3" type="primary">LOC105042789</name>
</gene>
<feature type="transmembrane region" description="Helical" evidence="1">
    <location>
        <begin position="57"/>
        <end position="80"/>
    </location>
</feature>
<keyword evidence="1" id="KW-1133">Transmembrane helix</keyword>
<evidence type="ECO:0000313" key="2">
    <source>
        <dbReference type="Proteomes" id="UP000504607"/>
    </source>
</evidence>
<dbReference type="RefSeq" id="XP_010918411.1">
    <property type="nucleotide sequence ID" value="XM_010920109.1"/>
</dbReference>